<dbReference type="CDD" id="cd07344">
    <property type="entry name" value="M48_yhfN_like"/>
    <property type="match status" value="1"/>
</dbReference>
<evidence type="ECO:0000313" key="4">
    <source>
        <dbReference type="Proteomes" id="UP000610124"/>
    </source>
</evidence>
<sequence length="247" mass="27331">MAAERDSHRSASRRRARAATGSQVAAPSTRGRPDGKQREKQHESQQAASQLPPSGALPPEGHDRSRVEVRRSARRSRTVSAYREGDRTVVLIPARMSHAEEQRWVTQMLEKLAAQERRRILGDDALMGRARELSAAYLGGRAQPVQVRWVTNQNSRWGSCTPSEGTIRLSHRLQGMPEYVLDYVLLHELAHLLVPDHGPAFWALLEAYPRTERARGYLEGVVSAARLPHIPGARHGAPSPDPAASCG</sequence>
<evidence type="ECO:0000256" key="1">
    <source>
        <dbReference type="SAM" id="MobiDB-lite"/>
    </source>
</evidence>
<dbReference type="EMBL" id="BMUB01000006">
    <property type="protein sequence ID" value="GGU77240.1"/>
    <property type="molecule type" value="Genomic_DNA"/>
</dbReference>
<feature type="compositionally biased region" description="Basic and acidic residues" evidence="1">
    <location>
        <begin position="60"/>
        <end position="71"/>
    </location>
</feature>
<feature type="compositionally biased region" description="Basic and acidic residues" evidence="1">
    <location>
        <begin position="31"/>
        <end position="43"/>
    </location>
</feature>
<reference evidence="3" key="2">
    <citation type="submission" date="2020-09" db="EMBL/GenBank/DDBJ databases">
        <authorList>
            <person name="Sun Q."/>
            <person name="Ohkuma M."/>
        </authorList>
    </citation>
    <scope>NUCLEOTIDE SEQUENCE</scope>
    <source>
        <strain evidence="3">JCM 4434</strain>
    </source>
</reference>
<dbReference type="Proteomes" id="UP000610124">
    <property type="component" value="Unassembled WGS sequence"/>
</dbReference>
<organism evidence="3 4">
    <name type="scientific">Kitasatospora aureofaciens</name>
    <name type="common">Streptomyces aureofaciens</name>
    <dbReference type="NCBI Taxonomy" id="1894"/>
    <lineage>
        <taxon>Bacteria</taxon>
        <taxon>Bacillati</taxon>
        <taxon>Actinomycetota</taxon>
        <taxon>Actinomycetes</taxon>
        <taxon>Kitasatosporales</taxon>
        <taxon>Streptomycetaceae</taxon>
        <taxon>Kitasatospora</taxon>
    </lineage>
</organism>
<name>A0A8H9HQL0_KITAU</name>
<dbReference type="PANTHER" id="PTHR30399:SF1">
    <property type="entry name" value="UTP PYROPHOSPHATASE"/>
    <property type="match status" value="1"/>
</dbReference>
<evidence type="ECO:0000259" key="2">
    <source>
        <dbReference type="Pfam" id="PF01863"/>
    </source>
</evidence>
<feature type="domain" description="YgjP-like metallopeptidase" evidence="2">
    <location>
        <begin position="100"/>
        <end position="218"/>
    </location>
</feature>
<evidence type="ECO:0000313" key="3">
    <source>
        <dbReference type="EMBL" id="GGU77240.1"/>
    </source>
</evidence>
<dbReference type="Pfam" id="PF01863">
    <property type="entry name" value="YgjP-like"/>
    <property type="match status" value="1"/>
</dbReference>
<dbReference type="PANTHER" id="PTHR30399">
    <property type="entry name" value="UNCHARACTERIZED PROTEIN YGJP"/>
    <property type="match status" value="1"/>
</dbReference>
<gene>
    <name evidence="3" type="ORF">GCM10010502_31440</name>
</gene>
<accession>A0A8H9HQL0</accession>
<protein>
    <recommendedName>
        <fullName evidence="2">YgjP-like metallopeptidase domain-containing protein</fullName>
    </recommendedName>
</protein>
<comment type="caution">
    <text evidence="3">The sequence shown here is derived from an EMBL/GenBank/DDBJ whole genome shotgun (WGS) entry which is preliminary data.</text>
</comment>
<dbReference type="InterPro" id="IPR053136">
    <property type="entry name" value="UTP_pyrophosphatase-like"/>
</dbReference>
<dbReference type="Gene3D" id="3.30.2010.10">
    <property type="entry name" value="Metalloproteases ('zincins'), catalytic domain"/>
    <property type="match status" value="1"/>
</dbReference>
<proteinExistence type="predicted"/>
<dbReference type="InterPro" id="IPR002725">
    <property type="entry name" value="YgjP-like_metallopeptidase"/>
</dbReference>
<feature type="region of interest" description="Disordered" evidence="1">
    <location>
        <begin position="1"/>
        <end position="80"/>
    </location>
</feature>
<reference evidence="3" key="1">
    <citation type="journal article" date="2014" name="Int. J. Syst. Evol. Microbiol.">
        <title>Complete genome sequence of Corynebacterium casei LMG S-19264T (=DSM 44701T), isolated from a smear-ripened cheese.</title>
        <authorList>
            <consortium name="US DOE Joint Genome Institute (JGI-PGF)"/>
            <person name="Walter F."/>
            <person name="Albersmeier A."/>
            <person name="Kalinowski J."/>
            <person name="Ruckert C."/>
        </authorList>
    </citation>
    <scope>NUCLEOTIDE SEQUENCE</scope>
    <source>
        <strain evidence="3">JCM 4434</strain>
    </source>
</reference>
<dbReference type="AlphaFoldDB" id="A0A8H9HQL0"/>